<evidence type="ECO:0000256" key="2">
    <source>
        <dbReference type="SAM" id="MobiDB-lite"/>
    </source>
</evidence>
<dbReference type="SMART" id="SM00903">
    <property type="entry name" value="Flavin_Reduct"/>
    <property type="match status" value="1"/>
</dbReference>
<dbReference type="Gene3D" id="2.30.110.10">
    <property type="entry name" value="Electron Transport, Fmn-binding Protein, Chain A"/>
    <property type="match status" value="1"/>
</dbReference>
<dbReference type="GO" id="GO:0010181">
    <property type="term" value="F:FMN binding"/>
    <property type="evidence" value="ECO:0007669"/>
    <property type="project" value="InterPro"/>
</dbReference>
<protein>
    <submittedName>
        <fullName evidence="4">Flavin reductase (DIM6/NTAB) family NADH-FMN oxidoreductase RutF</fullName>
    </submittedName>
</protein>
<evidence type="ECO:0000313" key="5">
    <source>
        <dbReference type="Proteomes" id="UP000253495"/>
    </source>
</evidence>
<accession>A0A368VWP6</accession>
<comment type="caution">
    <text evidence="4">The sequence shown here is derived from an EMBL/GenBank/DDBJ whole genome shotgun (WGS) entry which is preliminary data.</text>
</comment>
<dbReference type="GO" id="GO:0006208">
    <property type="term" value="P:pyrimidine nucleobase catabolic process"/>
    <property type="evidence" value="ECO:0007669"/>
    <property type="project" value="TreeGrafter"/>
</dbReference>
<dbReference type="Pfam" id="PF01613">
    <property type="entry name" value="Flavin_Reduct"/>
    <property type="match status" value="1"/>
</dbReference>
<dbReference type="GO" id="GO:0042602">
    <property type="term" value="F:riboflavin reductase (NADPH) activity"/>
    <property type="evidence" value="ECO:0007669"/>
    <property type="project" value="TreeGrafter"/>
</dbReference>
<organism evidence="4 5">
    <name type="scientific">Halopolyspora algeriensis</name>
    <dbReference type="NCBI Taxonomy" id="1500506"/>
    <lineage>
        <taxon>Bacteria</taxon>
        <taxon>Bacillati</taxon>
        <taxon>Actinomycetota</taxon>
        <taxon>Actinomycetes</taxon>
        <taxon>Actinomycetes incertae sedis</taxon>
        <taxon>Halopolyspora</taxon>
    </lineage>
</organism>
<gene>
    <name evidence="4" type="ORF">DFQ14_10228</name>
</gene>
<name>A0A368VWP6_9ACTN</name>
<dbReference type="OrthoDB" id="9792858at2"/>
<evidence type="ECO:0000256" key="1">
    <source>
        <dbReference type="ARBA" id="ARBA00023002"/>
    </source>
</evidence>
<keyword evidence="1" id="KW-0560">Oxidoreductase</keyword>
<dbReference type="RefSeq" id="WP_114451616.1">
    <property type="nucleotide sequence ID" value="NZ_QPJC01000002.1"/>
</dbReference>
<dbReference type="InterPro" id="IPR012349">
    <property type="entry name" value="Split_barrel_FMN-bd"/>
</dbReference>
<evidence type="ECO:0000313" key="4">
    <source>
        <dbReference type="EMBL" id="RCW45727.1"/>
    </source>
</evidence>
<dbReference type="PANTHER" id="PTHR30466">
    <property type="entry name" value="FLAVIN REDUCTASE"/>
    <property type="match status" value="1"/>
</dbReference>
<sequence>MASHDASAPTDSTGDLPSETPVTADFKAAFRNHPAGVAIITADDGSGPSGLTATSVISVSAEPALLAFSLSSSSSATPLIARADTVVVHLLGSDQLELARRFATGGIDRFADTGSWTRLATGEPLLAGVDSWLRGRTVDRVEAGSATVVIVRVLHVQAGRHLDSPLVYRNRTWYALDEAAVLA</sequence>
<dbReference type="SUPFAM" id="SSF50475">
    <property type="entry name" value="FMN-binding split barrel"/>
    <property type="match status" value="1"/>
</dbReference>
<dbReference type="AlphaFoldDB" id="A0A368VWP6"/>
<dbReference type="PANTHER" id="PTHR30466:SF1">
    <property type="entry name" value="FMN REDUCTASE (NADH) RUTF"/>
    <property type="match status" value="1"/>
</dbReference>
<feature type="domain" description="Flavin reductase like" evidence="3">
    <location>
        <begin position="30"/>
        <end position="175"/>
    </location>
</feature>
<dbReference type="InterPro" id="IPR002563">
    <property type="entry name" value="Flavin_Rdtase-like_dom"/>
</dbReference>
<keyword evidence="5" id="KW-1185">Reference proteome</keyword>
<feature type="region of interest" description="Disordered" evidence="2">
    <location>
        <begin position="1"/>
        <end position="21"/>
    </location>
</feature>
<reference evidence="4 5" key="1">
    <citation type="submission" date="2018-07" db="EMBL/GenBank/DDBJ databases">
        <title>Genomic Encyclopedia of Type Strains, Phase III (KMG-III): the genomes of soil and plant-associated and newly described type strains.</title>
        <authorList>
            <person name="Whitman W."/>
        </authorList>
    </citation>
    <scope>NUCLEOTIDE SEQUENCE [LARGE SCALE GENOMIC DNA]</scope>
    <source>
        <strain evidence="4 5">CECT 8575</strain>
    </source>
</reference>
<dbReference type="EMBL" id="QPJC01000002">
    <property type="protein sequence ID" value="RCW45727.1"/>
    <property type="molecule type" value="Genomic_DNA"/>
</dbReference>
<dbReference type="Proteomes" id="UP000253495">
    <property type="component" value="Unassembled WGS sequence"/>
</dbReference>
<dbReference type="InterPro" id="IPR050268">
    <property type="entry name" value="NADH-dep_flavin_reductase"/>
</dbReference>
<proteinExistence type="predicted"/>
<evidence type="ECO:0000259" key="3">
    <source>
        <dbReference type="SMART" id="SM00903"/>
    </source>
</evidence>